<organism evidence="2">
    <name type="scientific">Rhizophora mucronata</name>
    <name type="common">Asiatic mangrove</name>
    <dbReference type="NCBI Taxonomy" id="61149"/>
    <lineage>
        <taxon>Eukaryota</taxon>
        <taxon>Viridiplantae</taxon>
        <taxon>Streptophyta</taxon>
        <taxon>Embryophyta</taxon>
        <taxon>Tracheophyta</taxon>
        <taxon>Spermatophyta</taxon>
        <taxon>Magnoliopsida</taxon>
        <taxon>eudicotyledons</taxon>
        <taxon>Gunneridae</taxon>
        <taxon>Pentapetalae</taxon>
        <taxon>rosids</taxon>
        <taxon>fabids</taxon>
        <taxon>Malpighiales</taxon>
        <taxon>Rhizophoraceae</taxon>
        <taxon>Rhizophora</taxon>
    </lineage>
</organism>
<name>A0A2P2PP94_RHIMU</name>
<dbReference type="EMBL" id="GGEC01076092">
    <property type="protein sequence ID" value="MBX56576.1"/>
    <property type="molecule type" value="Transcribed_RNA"/>
</dbReference>
<evidence type="ECO:0000256" key="1">
    <source>
        <dbReference type="SAM" id="Phobius"/>
    </source>
</evidence>
<keyword evidence="1" id="KW-0812">Transmembrane</keyword>
<protein>
    <submittedName>
        <fullName evidence="2">Uncharacterized protein</fullName>
    </submittedName>
</protein>
<dbReference type="AlphaFoldDB" id="A0A2P2PP94"/>
<proteinExistence type="predicted"/>
<reference evidence="2" key="1">
    <citation type="submission" date="2018-02" db="EMBL/GenBank/DDBJ databases">
        <title>Rhizophora mucronata_Transcriptome.</title>
        <authorList>
            <person name="Meera S.P."/>
            <person name="Sreeshan A."/>
            <person name="Augustine A."/>
        </authorList>
    </citation>
    <scope>NUCLEOTIDE SEQUENCE</scope>
    <source>
        <tissue evidence="2">Leaf</tissue>
    </source>
</reference>
<keyword evidence="1" id="KW-1133">Transmembrane helix</keyword>
<evidence type="ECO:0000313" key="2">
    <source>
        <dbReference type="EMBL" id="MBX56576.1"/>
    </source>
</evidence>
<sequence>MYVMISFHEMDWLIPILTTNRNLLFVLISFVIVNVFWLV</sequence>
<keyword evidence="1" id="KW-0472">Membrane</keyword>
<feature type="transmembrane region" description="Helical" evidence="1">
    <location>
        <begin position="12"/>
        <end position="37"/>
    </location>
</feature>
<accession>A0A2P2PP94</accession>